<feature type="transmembrane region" description="Helical" evidence="1">
    <location>
        <begin position="188"/>
        <end position="209"/>
    </location>
</feature>
<feature type="transmembrane region" description="Helical" evidence="1">
    <location>
        <begin position="108"/>
        <end position="131"/>
    </location>
</feature>
<dbReference type="InterPro" id="IPR045339">
    <property type="entry name" value="DUF6534"/>
</dbReference>
<protein>
    <recommendedName>
        <fullName evidence="2">DUF6534 domain-containing protein</fullName>
    </recommendedName>
</protein>
<reference evidence="3 4" key="1">
    <citation type="submission" date="2014-04" db="EMBL/GenBank/DDBJ databases">
        <title>Evolutionary Origins and Diversification of the Mycorrhizal Mutualists.</title>
        <authorList>
            <consortium name="DOE Joint Genome Institute"/>
            <consortium name="Mycorrhizal Genomics Consortium"/>
            <person name="Kohler A."/>
            <person name="Kuo A."/>
            <person name="Nagy L.G."/>
            <person name="Floudas D."/>
            <person name="Copeland A."/>
            <person name="Barry K.W."/>
            <person name="Cichocki N."/>
            <person name="Veneault-Fourrey C."/>
            <person name="LaButti K."/>
            <person name="Lindquist E.A."/>
            <person name="Lipzen A."/>
            <person name="Lundell T."/>
            <person name="Morin E."/>
            <person name="Murat C."/>
            <person name="Riley R."/>
            <person name="Ohm R."/>
            <person name="Sun H."/>
            <person name="Tunlid A."/>
            <person name="Henrissat B."/>
            <person name="Grigoriev I.V."/>
            <person name="Hibbett D.S."/>
            <person name="Martin F."/>
        </authorList>
    </citation>
    <scope>NUCLEOTIDE SEQUENCE [LARGE SCALE GENOMIC DNA]</scope>
    <source>
        <strain evidence="3 4">FD-317 M1</strain>
    </source>
</reference>
<keyword evidence="4" id="KW-1185">Reference proteome</keyword>
<keyword evidence="1" id="KW-1133">Transmembrane helix</keyword>
<accession>A0A0D0C9V4</accession>
<feature type="domain" description="DUF6534" evidence="2">
    <location>
        <begin position="153"/>
        <end position="230"/>
    </location>
</feature>
<dbReference type="OrthoDB" id="2792702at2759"/>
<dbReference type="PANTHER" id="PTHR40465">
    <property type="entry name" value="CHROMOSOME 1, WHOLE GENOME SHOTGUN SEQUENCE"/>
    <property type="match status" value="1"/>
</dbReference>
<proteinExistence type="predicted"/>
<sequence>LGGITIVQAYLYFPHPTDRMSVQILAASMLILDIASSVLVAQSLYYYLAKQVPYFGSIEPLQQITPELSVECMISTVLTFIAQMYFVYQIYSVKGKTNFLATFTLTRYATITNFALPGCVITMFVFSHGVLADRNGTFAVSSILFGIAKGLGAITDIMATIAMCAFLSNAKTGIRQTDSLVKSLIQYVIERGAVVTLIQTLVLITFFAAPDHLYWFAFHMNVTKLYANTFCEYI</sequence>
<organism evidence="3 4">
    <name type="scientific">Collybiopsis luxurians FD-317 M1</name>
    <dbReference type="NCBI Taxonomy" id="944289"/>
    <lineage>
        <taxon>Eukaryota</taxon>
        <taxon>Fungi</taxon>
        <taxon>Dikarya</taxon>
        <taxon>Basidiomycota</taxon>
        <taxon>Agaricomycotina</taxon>
        <taxon>Agaricomycetes</taxon>
        <taxon>Agaricomycetidae</taxon>
        <taxon>Agaricales</taxon>
        <taxon>Marasmiineae</taxon>
        <taxon>Omphalotaceae</taxon>
        <taxon>Collybiopsis</taxon>
        <taxon>Collybiopsis luxurians</taxon>
    </lineage>
</organism>
<dbReference type="AlphaFoldDB" id="A0A0D0C9V4"/>
<dbReference type="EMBL" id="KN834813">
    <property type="protein sequence ID" value="KIK54782.1"/>
    <property type="molecule type" value="Genomic_DNA"/>
</dbReference>
<evidence type="ECO:0000256" key="1">
    <source>
        <dbReference type="SAM" id="Phobius"/>
    </source>
</evidence>
<feature type="transmembrane region" description="Helical" evidence="1">
    <location>
        <begin position="68"/>
        <end position="88"/>
    </location>
</feature>
<dbReference type="HOGENOM" id="CLU_1269579_0_0_1"/>
<name>A0A0D0C9V4_9AGAR</name>
<evidence type="ECO:0000259" key="2">
    <source>
        <dbReference type="Pfam" id="PF20152"/>
    </source>
</evidence>
<keyword evidence="1" id="KW-0812">Transmembrane</keyword>
<dbReference type="PANTHER" id="PTHR40465:SF1">
    <property type="entry name" value="DUF6534 DOMAIN-CONTAINING PROTEIN"/>
    <property type="match status" value="1"/>
</dbReference>
<keyword evidence="1" id="KW-0472">Membrane</keyword>
<feature type="transmembrane region" description="Helical" evidence="1">
    <location>
        <begin position="24"/>
        <end position="48"/>
    </location>
</feature>
<evidence type="ECO:0000313" key="4">
    <source>
        <dbReference type="Proteomes" id="UP000053593"/>
    </source>
</evidence>
<gene>
    <name evidence="3" type="ORF">GYMLUDRAFT_176682</name>
</gene>
<feature type="transmembrane region" description="Helical" evidence="1">
    <location>
        <begin position="143"/>
        <end position="167"/>
    </location>
</feature>
<dbReference type="Pfam" id="PF20152">
    <property type="entry name" value="DUF6534"/>
    <property type="match status" value="1"/>
</dbReference>
<evidence type="ECO:0000313" key="3">
    <source>
        <dbReference type="EMBL" id="KIK54782.1"/>
    </source>
</evidence>
<dbReference type="Proteomes" id="UP000053593">
    <property type="component" value="Unassembled WGS sequence"/>
</dbReference>
<feature type="non-terminal residue" evidence="3">
    <location>
        <position position="1"/>
    </location>
</feature>